<comment type="caution">
    <text evidence="1">The sequence shown here is derived from an EMBL/GenBank/DDBJ whole genome shotgun (WGS) entry which is preliminary data.</text>
</comment>
<gene>
    <name evidence="1" type="ORF">CEP54_008692</name>
</gene>
<dbReference type="Proteomes" id="UP000288168">
    <property type="component" value="Unassembled WGS sequence"/>
</dbReference>
<dbReference type="AlphaFoldDB" id="A0A428PUJ2"/>
<name>A0A428PUJ2_9HYPO</name>
<sequence length="66" mass="7379">MEYLVRLGTTTVLNADQDMVIYIIIVSYPRASDVTDAGWSRAPCLSRVEFAQVVHQHPNSNVEATE</sequence>
<reference evidence="1 2" key="1">
    <citation type="submission" date="2017-06" db="EMBL/GenBank/DDBJ databases">
        <title>Comparative genomic analysis of Ambrosia Fusariam Clade fungi.</title>
        <authorList>
            <person name="Stajich J.E."/>
            <person name="Carrillo J."/>
            <person name="Kijimoto T."/>
            <person name="Eskalen A."/>
            <person name="O'Donnell K."/>
            <person name="Kasson M."/>
        </authorList>
    </citation>
    <scope>NUCLEOTIDE SEQUENCE [LARGE SCALE GENOMIC DNA]</scope>
    <source>
        <strain evidence="1 2">NRRL62584</strain>
    </source>
</reference>
<accession>A0A428PUJ2</accession>
<evidence type="ECO:0000313" key="2">
    <source>
        <dbReference type="Proteomes" id="UP000288168"/>
    </source>
</evidence>
<protein>
    <submittedName>
        <fullName evidence="1">Uncharacterized protein</fullName>
    </submittedName>
</protein>
<keyword evidence="2" id="KW-1185">Reference proteome</keyword>
<organism evidence="1 2">
    <name type="scientific">Fusarium duplospermum</name>
    <dbReference type="NCBI Taxonomy" id="1325734"/>
    <lineage>
        <taxon>Eukaryota</taxon>
        <taxon>Fungi</taxon>
        <taxon>Dikarya</taxon>
        <taxon>Ascomycota</taxon>
        <taxon>Pezizomycotina</taxon>
        <taxon>Sordariomycetes</taxon>
        <taxon>Hypocreomycetidae</taxon>
        <taxon>Hypocreales</taxon>
        <taxon>Nectriaceae</taxon>
        <taxon>Fusarium</taxon>
        <taxon>Fusarium solani species complex</taxon>
    </lineage>
</organism>
<proteinExistence type="predicted"/>
<evidence type="ECO:0000313" key="1">
    <source>
        <dbReference type="EMBL" id="RSL56689.1"/>
    </source>
</evidence>
<dbReference type="EMBL" id="NKCI01000089">
    <property type="protein sequence ID" value="RSL56689.1"/>
    <property type="molecule type" value="Genomic_DNA"/>
</dbReference>